<sequence>MLNKFGQMKDLYALKKQADEMKKKMEKVVVTVAEGDYEIKMRGDQTIESVTSEGEDRNDLKKLFNKAVKESQKMVAKKMRGELGGLGIPGL</sequence>
<protein>
    <recommendedName>
        <fullName evidence="3">Nucleoid-associated protein, YbaB/EbfC family</fullName>
    </recommendedName>
</protein>
<dbReference type="Proteomes" id="UP000230683">
    <property type="component" value="Unassembled WGS sequence"/>
</dbReference>
<evidence type="ECO:0008006" key="3">
    <source>
        <dbReference type="Google" id="ProtNLM"/>
    </source>
</evidence>
<dbReference type="EMBL" id="PFWY01000051">
    <property type="protein sequence ID" value="PJA41022.1"/>
    <property type="molecule type" value="Genomic_DNA"/>
</dbReference>
<gene>
    <name evidence="1" type="ORF">CO178_01040</name>
</gene>
<dbReference type="InterPro" id="IPR036894">
    <property type="entry name" value="YbaB-like_sf"/>
</dbReference>
<evidence type="ECO:0000313" key="2">
    <source>
        <dbReference type="Proteomes" id="UP000230683"/>
    </source>
</evidence>
<evidence type="ECO:0000313" key="1">
    <source>
        <dbReference type="EMBL" id="PJA41022.1"/>
    </source>
</evidence>
<name>A0A2M7X4D8_UNCKA</name>
<dbReference type="Gene3D" id="3.30.1310.10">
    <property type="entry name" value="Nucleoid-associated protein YbaB-like domain"/>
    <property type="match status" value="1"/>
</dbReference>
<dbReference type="SUPFAM" id="SSF82607">
    <property type="entry name" value="YbaB-like"/>
    <property type="match status" value="1"/>
</dbReference>
<accession>A0A2M7X4D8</accession>
<dbReference type="AlphaFoldDB" id="A0A2M7X4D8"/>
<comment type="caution">
    <text evidence="1">The sequence shown here is derived from an EMBL/GenBank/DDBJ whole genome shotgun (WGS) entry which is preliminary data.</text>
</comment>
<reference evidence="2" key="1">
    <citation type="submission" date="2017-09" db="EMBL/GenBank/DDBJ databases">
        <title>Depth-based differentiation of microbial function through sediment-hosted aquifers and enrichment of novel symbionts in the deep terrestrial subsurface.</title>
        <authorList>
            <person name="Probst A.J."/>
            <person name="Ladd B."/>
            <person name="Jarett J.K."/>
            <person name="Geller-Mcgrath D.E."/>
            <person name="Sieber C.M.K."/>
            <person name="Emerson J.B."/>
            <person name="Anantharaman K."/>
            <person name="Thomas B.C."/>
            <person name="Malmstrom R."/>
            <person name="Stieglmeier M."/>
            <person name="Klingl A."/>
            <person name="Woyke T."/>
            <person name="Ryan C.M."/>
            <person name="Banfield J.F."/>
        </authorList>
    </citation>
    <scope>NUCLEOTIDE SEQUENCE [LARGE SCALE GENOMIC DNA]</scope>
</reference>
<organism evidence="1 2">
    <name type="scientific">candidate division WWE3 bacterium CG_4_9_14_3_um_filter_34_6</name>
    <dbReference type="NCBI Taxonomy" id="1975079"/>
    <lineage>
        <taxon>Bacteria</taxon>
        <taxon>Katanobacteria</taxon>
    </lineage>
</organism>
<proteinExistence type="predicted"/>